<protein>
    <submittedName>
        <fullName evidence="1">Uncharacterized protein</fullName>
    </submittedName>
</protein>
<comment type="caution">
    <text evidence="1">The sequence shown here is derived from an EMBL/GenBank/DDBJ whole genome shotgun (WGS) entry which is preliminary data.</text>
</comment>
<accession>T0ZJ54</accession>
<dbReference type="EMBL" id="AUZZ01010456">
    <property type="protein sequence ID" value="EQD29870.1"/>
    <property type="molecule type" value="Genomic_DNA"/>
</dbReference>
<dbReference type="AlphaFoldDB" id="T0ZJ54"/>
<gene>
    <name evidence="1" type="ORF">B2A_14404</name>
</gene>
<name>T0ZJ54_9ZZZZ</name>
<sequence length="81" mass="9134">MRELEGITNTPENIERLFNIHLGLGFDGNLTRLVEATNNISPSGEKFEANEIQLQQILRAPARAIRFVKSQDAQALKEELD</sequence>
<reference evidence="1" key="1">
    <citation type="submission" date="2013-08" db="EMBL/GenBank/DDBJ databases">
        <authorList>
            <person name="Mendez C."/>
            <person name="Richter M."/>
            <person name="Ferrer M."/>
            <person name="Sanchez J."/>
        </authorList>
    </citation>
    <scope>NUCLEOTIDE SEQUENCE</scope>
</reference>
<organism evidence="1">
    <name type="scientific">mine drainage metagenome</name>
    <dbReference type="NCBI Taxonomy" id="410659"/>
    <lineage>
        <taxon>unclassified sequences</taxon>
        <taxon>metagenomes</taxon>
        <taxon>ecological metagenomes</taxon>
    </lineage>
</organism>
<evidence type="ECO:0000313" key="1">
    <source>
        <dbReference type="EMBL" id="EQD29870.1"/>
    </source>
</evidence>
<reference evidence="1" key="2">
    <citation type="journal article" date="2014" name="ISME J.">
        <title>Microbial stratification in low pH oxic and suboxic macroscopic growths along an acid mine drainage.</title>
        <authorList>
            <person name="Mendez-Garcia C."/>
            <person name="Mesa V."/>
            <person name="Sprenger R.R."/>
            <person name="Richter M."/>
            <person name="Diez M.S."/>
            <person name="Solano J."/>
            <person name="Bargiela R."/>
            <person name="Golyshina O.V."/>
            <person name="Manteca A."/>
            <person name="Ramos J.L."/>
            <person name="Gallego J.R."/>
            <person name="Llorente I."/>
            <person name="Martins Dos Santos V.A."/>
            <person name="Jensen O.N."/>
            <person name="Pelaez A.I."/>
            <person name="Sanchez J."/>
            <person name="Ferrer M."/>
        </authorList>
    </citation>
    <scope>NUCLEOTIDE SEQUENCE</scope>
</reference>
<proteinExistence type="predicted"/>
<feature type="non-terminal residue" evidence="1">
    <location>
        <position position="81"/>
    </location>
</feature>